<evidence type="ECO:0000256" key="1">
    <source>
        <dbReference type="ARBA" id="ARBA00022801"/>
    </source>
</evidence>
<gene>
    <name evidence="3" type="ORF">H0E87_005341</name>
</gene>
<dbReference type="InterPro" id="IPR000639">
    <property type="entry name" value="Epox_hydrolase-like"/>
</dbReference>
<evidence type="ECO:0000313" key="4">
    <source>
        <dbReference type="Proteomes" id="UP000807159"/>
    </source>
</evidence>
<accession>A0A8T2ZKK7</accession>
<name>A0A8T2ZKK7_POPDE</name>
<dbReference type="Proteomes" id="UP000807159">
    <property type="component" value="Chromosome 2"/>
</dbReference>
<evidence type="ECO:0000256" key="2">
    <source>
        <dbReference type="ARBA" id="ARBA00038334"/>
    </source>
</evidence>
<reference evidence="3" key="1">
    <citation type="journal article" date="2021" name="J. Hered.">
        <title>Genome Assembly of Salicaceae Populus deltoides (Eastern Cottonwood) I-69 Based on Nanopore Sequencing and Hi-C Technologies.</title>
        <authorList>
            <person name="Bai S."/>
            <person name="Wu H."/>
            <person name="Zhang J."/>
            <person name="Pan Z."/>
            <person name="Zhao W."/>
            <person name="Li Z."/>
            <person name="Tong C."/>
        </authorList>
    </citation>
    <scope>NUCLEOTIDE SEQUENCE</scope>
    <source>
        <tissue evidence="3">Leaf</tissue>
    </source>
</reference>
<comment type="caution">
    <text evidence="3">The sequence shown here is derived from an EMBL/GenBank/DDBJ whole genome shotgun (WGS) entry which is preliminary data.</text>
</comment>
<dbReference type="InterPro" id="IPR029058">
    <property type="entry name" value="AB_hydrolase_fold"/>
</dbReference>
<feature type="non-terminal residue" evidence="3">
    <location>
        <position position="1"/>
    </location>
</feature>
<evidence type="ECO:0008006" key="5">
    <source>
        <dbReference type="Google" id="ProtNLM"/>
    </source>
</evidence>
<dbReference type="EMBL" id="JACEGQ020000002">
    <property type="protein sequence ID" value="KAH8517362.1"/>
    <property type="molecule type" value="Genomic_DNA"/>
</dbReference>
<evidence type="ECO:0000313" key="3">
    <source>
        <dbReference type="EMBL" id="KAH8517362.1"/>
    </source>
</evidence>
<dbReference type="GO" id="GO:0016787">
    <property type="term" value="F:hydrolase activity"/>
    <property type="evidence" value="ECO:0007669"/>
    <property type="project" value="UniProtKB-KW"/>
</dbReference>
<protein>
    <recommendedName>
        <fullName evidence="5">Epoxide hydrolase</fullName>
    </recommendedName>
</protein>
<proteinExistence type="inferred from homology"/>
<keyword evidence="4" id="KW-1185">Reference proteome</keyword>
<sequence>TWELMAPWTGSPITVPVKFIVGDLDLLYNIPGLKDHIHNGGFKKDVPLLEEVVVMEGVAHFLQQEKPEEVSKHIYDFVKKF</sequence>
<organism evidence="3 4">
    <name type="scientific">Populus deltoides</name>
    <name type="common">Eastern poplar</name>
    <name type="synonym">Eastern cottonwood</name>
    <dbReference type="NCBI Taxonomy" id="3696"/>
    <lineage>
        <taxon>Eukaryota</taxon>
        <taxon>Viridiplantae</taxon>
        <taxon>Streptophyta</taxon>
        <taxon>Embryophyta</taxon>
        <taxon>Tracheophyta</taxon>
        <taxon>Spermatophyta</taxon>
        <taxon>Magnoliopsida</taxon>
        <taxon>eudicotyledons</taxon>
        <taxon>Gunneridae</taxon>
        <taxon>Pentapetalae</taxon>
        <taxon>rosids</taxon>
        <taxon>fabids</taxon>
        <taxon>Malpighiales</taxon>
        <taxon>Salicaceae</taxon>
        <taxon>Saliceae</taxon>
        <taxon>Populus</taxon>
    </lineage>
</organism>
<dbReference type="PANTHER" id="PTHR43329">
    <property type="entry name" value="EPOXIDE HYDROLASE"/>
    <property type="match status" value="1"/>
</dbReference>
<comment type="similarity">
    <text evidence="2">Belongs to the AB hydrolase superfamily. Epoxide hydrolase family.</text>
</comment>
<dbReference type="PRINTS" id="PR00412">
    <property type="entry name" value="EPOXHYDRLASE"/>
</dbReference>
<dbReference type="SUPFAM" id="SSF53474">
    <property type="entry name" value="alpha/beta-Hydrolases"/>
    <property type="match status" value="1"/>
</dbReference>
<keyword evidence="1" id="KW-0378">Hydrolase</keyword>
<dbReference type="Gene3D" id="3.40.50.1820">
    <property type="entry name" value="alpha/beta hydrolase"/>
    <property type="match status" value="1"/>
</dbReference>
<dbReference type="AlphaFoldDB" id="A0A8T2ZKK7"/>